<organism evidence="2 3">
    <name type="scientific">Candidatus Muproteobacteria bacterium RBG_16_65_31</name>
    <dbReference type="NCBI Taxonomy" id="1817759"/>
    <lineage>
        <taxon>Bacteria</taxon>
        <taxon>Pseudomonadati</taxon>
        <taxon>Pseudomonadota</taxon>
        <taxon>Candidatus Muproteobacteria</taxon>
    </lineage>
</organism>
<evidence type="ECO:0000256" key="1">
    <source>
        <dbReference type="SAM" id="MobiDB-lite"/>
    </source>
</evidence>
<dbReference type="AlphaFoldDB" id="A0A1F6TC43"/>
<dbReference type="Pfam" id="PF11154">
    <property type="entry name" value="DUF2934"/>
    <property type="match status" value="1"/>
</dbReference>
<dbReference type="Proteomes" id="UP000179344">
    <property type="component" value="Unassembled WGS sequence"/>
</dbReference>
<evidence type="ECO:0000313" key="3">
    <source>
        <dbReference type="Proteomes" id="UP000179344"/>
    </source>
</evidence>
<proteinExistence type="predicted"/>
<evidence type="ECO:0008006" key="4">
    <source>
        <dbReference type="Google" id="ProtNLM"/>
    </source>
</evidence>
<dbReference type="Pfam" id="PF07295">
    <property type="entry name" value="DUF1451"/>
    <property type="match status" value="1"/>
</dbReference>
<comment type="caution">
    <text evidence="2">The sequence shown here is derived from an EMBL/GenBank/DDBJ whole genome shotgun (WGS) entry which is preliminary data.</text>
</comment>
<reference evidence="2 3" key="1">
    <citation type="journal article" date="2016" name="Nat. Commun.">
        <title>Thousands of microbial genomes shed light on interconnected biogeochemical processes in an aquifer system.</title>
        <authorList>
            <person name="Anantharaman K."/>
            <person name="Brown C.T."/>
            <person name="Hug L.A."/>
            <person name="Sharon I."/>
            <person name="Castelle C.J."/>
            <person name="Probst A.J."/>
            <person name="Thomas B.C."/>
            <person name="Singh A."/>
            <person name="Wilkins M.J."/>
            <person name="Karaoz U."/>
            <person name="Brodie E.L."/>
            <person name="Williams K.H."/>
            <person name="Hubbard S.S."/>
            <person name="Banfield J.F."/>
        </authorList>
    </citation>
    <scope>NUCLEOTIDE SEQUENCE [LARGE SCALE GENOMIC DNA]</scope>
</reference>
<dbReference type="EMBL" id="MFST01000146">
    <property type="protein sequence ID" value="OGI42625.1"/>
    <property type="molecule type" value="Genomic_DNA"/>
</dbReference>
<dbReference type="InterPro" id="IPR021327">
    <property type="entry name" value="DUF2934"/>
</dbReference>
<protein>
    <recommendedName>
        <fullName evidence="4">DUF2934 domain-containing protein</fullName>
    </recommendedName>
</protein>
<gene>
    <name evidence="2" type="ORF">A2V92_01595</name>
</gene>
<name>A0A1F6TC43_9PROT</name>
<sequence>MAKMKVAKKEPTGGVAGQQGQPGRLVPEAERQRMVAEAAYFRALERGFTGGDSVDDWLVAEREIGRLLPSPEQQKEELEAYEKLRLELKRRLTEVRDTINAETIRQVFDKAAARLKEAGEYTADTVDKVAASIEKDIAGAAAKMGPRWEAFTEKSADLFGVWRDRGGMFLARAAGAVGEWLQRSGVKLGQRVYRTGEMAAPGTFECTACGERTELQTPAHLPACGHCQKMEFRRC</sequence>
<feature type="region of interest" description="Disordered" evidence="1">
    <location>
        <begin position="1"/>
        <end position="29"/>
    </location>
</feature>
<evidence type="ECO:0000313" key="2">
    <source>
        <dbReference type="EMBL" id="OGI42625.1"/>
    </source>
</evidence>
<accession>A0A1F6TC43</accession>
<dbReference type="InterPro" id="IPR009912">
    <property type="entry name" value="DUF1451"/>
</dbReference>